<reference evidence="1 2" key="1">
    <citation type="submission" date="2019-10" db="EMBL/GenBank/DDBJ databases">
        <authorList>
            <person name="Palmer J.M."/>
        </authorList>
    </citation>
    <scope>NUCLEOTIDE SEQUENCE [LARGE SCALE GENOMIC DNA]</scope>
    <source>
        <strain evidence="1 2">TWF506</strain>
    </source>
</reference>
<protein>
    <submittedName>
        <fullName evidence="1">Uncharacterized protein</fullName>
    </submittedName>
</protein>
<dbReference type="EMBL" id="JAVHJM010000007">
    <property type="protein sequence ID" value="KAK6511077.1"/>
    <property type="molecule type" value="Genomic_DNA"/>
</dbReference>
<proteinExistence type="predicted"/>
<dbReference type="AlphaFoldDB" id="A0AAN8RQU6"/>
<organism evidence="1 2">
    <name type="scientific">Arthrobotrys conoides</name>
    <dbReference type="NCBI Taxonomy" id="74498"/>
    <lineage>
        <taxon>Eukaryota</taxon>
        <taxon>Fungi</taxon>
        <taxon>Dikarya</taxon>
        <taxon>Ascomycota</taxon>
        <taxon>Pezizomycotina</taxon>
        <taxon>Orbiliomycetes</taxon>
        <taxon>Orbiliales</taxon>
        <taxon>Orbiliaceae</taxon>
        <taxon>Arthrobotrys</taxon>
    </lineage>
</organism>
<keyword evidence="2" id="KW-1185">Reference proteome</keyword>
<accession>A0AAN8RQU6</accession>
<evidence type="ECO:0000313" key="2">
    <source>
        <dbReference type="Proteomes" id="UP001307849"/>
    </source>
</evidence>
<sequence>MSVSTIKIYLNRALENIDSLYRVDQVEPDLLQAEQRLPNIAAEDAAPLIAQIADIRAKLENMVSPADARQLSAAQGKIRQARDFIETNHGNLNQSAKDHVEDLFQGAVQFLNQIADARKANKLKAPVLAEIDAIRAQYGTKGTPAPVYYPLPPFPPPAPKPTLSQNFSTAKNKVFWAKEYFNTPGRIDQTEPELTRAEELLQGDASHEADSLRAEIAALRDSLADIVMPSEEAYIRSAQRDVQSVRDYIDRQREFLDWGDTKLDLDRQLQRIIDEGLSKINHPRKADQLKAPILAEIALIRSQLNIVPPAPISQPPPGPAWAQALPQSWAQALPQSRPQVWPQSQIIPQVSPRADLNALSFDDQDRLNRARRSIGQARDNIESRRTEGVENLFFDATNILAPVSDAHKHHLITEIEQLRKELEDTRLAESTRIITGDLDRKLQSIEMDIEVPDRLRYSVISFKQRFDQEDVRRTLTSDAHRNYENRLASVLAAGNDHVKTEKLKRANPALQRLQDKLSTNPFTDLQQYEANRVDGELRSMKWQVEKEINELPEDDPDRLRIYEELKSTDAKFAAYSNEWAKSGIYDRVKQEWQMIRDEVQGWEQESLGPDTQILEDPETPMSRTRLAIQRVYYFLHRDVFVQRTRDENPGDFVIAAVDKEAEQLLEAVGNKLSSAYYDIIAAAEKIETPISDRWLQDKPGFLITNAQTTFENTKFCEPVLDRIRALDQRWKDELEALHQGRENLGEKLSVEAIQKWPSIVAAIPSIVSYFDPSSAKPGDAVHLKGVYNRAGWDFDGNQYGFSMRFNGVPLGGIYEPYINKALDHAAYQLKLAIDDHKEWDLVSIVLGPGSINQRTKRIIRRGMDTEEIEEWLPEGCLRLRIIALRAGPVVVGP</sequence>
<gene>
    <name evidence="1" type="ORF">TWF506_010158</name>
</gene>
<dbReference type="Proteomes" id="UP001307849">
    <property type="component" value="Unassembled WGS sequence"/>
</dbReference>
<name>A0AAN8RQU6_9PEZI</name>
<comment type="caution">
    <text evidence="1">The sequence shown here is derived from an EMBL/GenBank/DDBJ whole genome shotgun (WGS) entry which is preliminary data.</text>
</comment>
<evidence type="ECO:0000313" key="1">
    <source>
        <dbReference type="EMBL" id="KAK6511077.1"/>
    </source>
</evidence>